<dbReference type="GeneID" id="38119785"/>
<keyword evidence="3" id="KW-1185">Reference proteome</keyword>
<dbReference type="AlphaFoldDB" id="A0A3D8QV05"/>
<proteinExistence type="predicted"/>
<accession>A0A3D8QV05</accession>
<sequence>MEPYMLYSDSECMRCGVVKPTCLSRHACMIVSKEDHMDKPDSNTSISMDSISGAFTSLSSSSRVSPGPTPEDIAIADRKMLDKLTEDLAEVRSKIQKTSKDIARQERIIKVTLEQQKFEKDLLSRPPGGDMPWEALVSLESVERREAKLALDLDNATGLKRQLENGLCCMEEELEILEKVFRDFEERCSP</sequence>
<dbReference type="RefSeq" id="XP_026599779.1">
    <property type="nucleotide sequence ID" value="XM_026751431.1"/>
</dbReference>
<protein>
    <submittedName>
        <fullName evidence="2">Uncharacterized protein</fullName>
    </submittedName>
</protein>
<name>A0A3D8QV05_9EURO</name>
<comment type="caution">
    <text evidence="2">The sequence shown here is derived from an EMBL/GenBank/DDBJ whole genome shotgun (WGS) entry which is preliminary data.</text>
</comment>
<evidence type="ECO:0000313" key="3">
    <source>
        <dbReference type="Proteomes" id="UP000256690"/>
    </source>
</evidence>
<keyword evidence="1" id="KW-0175">Coiled coil</keyword>
<evidence type="ECO:0000313" key="2">
    <source>
        <dbReference type="EMBL" id="RDW65676.1"/>
    </source>
</evidence>
<gene>
    <name evidence="2" type="ORF">DSM5745_09415</name>
</gene>
<organism evidence="2 3">
    <name type="scientific">Aspergillus mulundensis</name>
    <dbReference type="NCBI Taxonomy" id="1810919"/>
    <lineage>
        <taxon>Eukaryota</taxon>
        <taxon>Fungi</taxon>
        <taxon>Dikarya</taxon>
        <taxon>Ascomycota</taxon>
        <taxon>Pezizomycotina</taxon>
        <taxon>Eurotiomycetes</taxon>
        <taxon>Eurotiomycetidae</taxon>
        <taxon>Eurotiales</taxon>
        <taxon>Aspergillaceae</taxon>
        <taxon>Aspergillus</taxon>
        <taxon>Aspergillus subgen. Nidulantes</taxon>
    </lineage>
</organism>
<feature type="coiled-coil region" evidence="1">
    <location>
        <begin position="81"/>
        <end position="108"/>
    </location>
</feature>
<dbReference type="EMBL" id="PVWQ01000013">
    <property type="protein sequence ID" value="RDW65676.1"/>
    <property type="molecule type" value="Genomic_DNA"/>
</dbReference>
<evidence type="ECO:0000256" key="1">
    <source>
        <dbReference type="SAM" id="Coils"/>
    </source>
</evidence>
<reference evidence="2 3" key="1">
    <citation type="journal article" date="2018" name="IMA Fungus">
        <title>IMA Genome-F 9: Draft genome sequence of Annulohypoxylon stygium, Aspergillus mulundensis, Berkeleyomyces basicola (syn. Thielaviopsis basicola), Ceratocystis smalleyi, two Cercospora beticola strains, Coleophoma cylindrospora, Fusarium fracticaudum, Phialophora cf. hyalina, and Morchella septimelata.</title>
        <authorList>
            <person name="Wingfield B.D."/>
            <person name="Bills G.F."/>
            <person name="Dong Y."/>
            <person name="Huang W."/>
            <person name="Nel W.J."/>
            <person name="Swalarsk-Parry B.S."/>
            <person name="Vaghefi N."/>
            <person name="Wilken P.M."/>
            <person name="An Z."/>
            <person name="de Beer Z.W."/>
            <person name="De Vos L."/>
            <person name="Chen L."/>
            <person name="Duong T.A."/>
            <person name="Gao Y."/>
            <person name="Hammerbacher A."/>
            <person name="Kikkert J.R."/>
            <person name="Li Y."/>
            <person name="Li H."/>
            <person name="Li K."/>
            <person name="Li Q."/>
            <person name="Liu X."/>
            <person name="Ma X."/>
            <person name="Naidoo K."/>
            <person name="Pethybridge S.J."/>
            <person name="Sun J."/>
            <person name="Steenkamp E.T."/>
            <person name="van der Nest M.A."/>
            <person name="van Wyk S."/>
            <person name="Wingfield M.J."/>
            <person name="Xiong C."/>
            <person name="Yue Q."/>
            <person name="Zhang X."/>
        </authorList>
    </citation>
    <scope>NUCLEOTIDE SEQUENCE [LARGE SCALE GENOMIC DNA]</scope>
    <source>
        <strain evidence="2 3">DSM 5745</strain>
    </source>
</reference>
<dbReference type="Proteomes" id="UP000256690">
    <property type="component" value="Unassembled WGS sequence"/>
</dbReference>